<accession>A0A8H4PUQ0</accession>
<sequence>MSATGVSAREDSASDLELSADELGTTPEGRIKSEATLTGEPPHGCPFTAVATIVETLTDVVIETPIAVTIVVPMTSDIAAATASKTVVVLTIAMIAARTETETIAALLNRAKNVERKKNMVVTRQWRSLRCQSYLCPLAARSGPGHPFAEELQSMNGNRDRVIYTLVY</sequence>
<evidence type="ECO:0000313" key="2">
    <source>
        <dbReference type="EMBL" id="KAF4510802.1"/>
    </source>
</evidence>
<dbReference type="Proteomes" id="UP000557566">
    <property type="component" value="Unassembled WGS sequence"/>
</dbReference>
<feature type="region of interest" description="Disordered" evidence="1">
    <location>
        <begin position="1"/>
        <end position="28"/>
    </location>
</feature>
<organism evidence="2 3">
    <name type="scientific">Ophiocordyceps sinensis</name>
    <dbReference type="NCBI Taxonomy" id="72228"/>
    <lineage>
        <taxon>Eukaryota</taxon>
        <taxon>Fungi</taxon>
        <taxon>Dikarya</taxon>
        <taxon>Ascomycota</taxon>
        <taxon>Pezizomycotina</taxon>
        <taxon>Sordariomycetes</taxon>
        <taxon>Hypocreomycetidae</taxon>
        <taxon>Hypocreales</taxon>
        <taxon>Ophiocordycipitaceae</taxon>
        <taxon>Ophiocordyceps</taxon>
    </lineage>
</organism>
<dbReference type="EMBL" id="JAAVMX010000003">
    <property type="protein sequence ID" value="KAF4510802.1"/>
    <property type="molecule type" value="Genomic_DNA"/>
</dbReference>
<evidence type="ECO:0000256" key="1">
    <source>
        <dbReference type="SAM" id="MobiDB-lite"/>
    </source>
</evidence>
<reference evidence="2 3" key="1">
    <citation type="journal article" date="2020" name="Genome Biol. Evol.">
        <title>A new high-quality draft genome assembly of the Chinese cordyceps Ophiocordyceps sinensis.</title>
        <authorList>
            <person name="Shu R."/>
            <person name="Zhang J."/>
            <person name="Meng Q."/>
            <person name="Zhang H."/>
            <person name="Zhou G."/>
            <person name="Li M."/>
            <person name="Wu P."/>
            <person name="Zhao Y."/>
            <person name="Chen C."/>
            <person name="Qin Q."/>
        </authorList>
    </citation>
    <scope>NUCLEOTIDE SEQUENCE [LARGE SCALE GENOMIC DNA]</scope>
    <source>
        <strain evidence="2 3">IOZ07</strain>
    </source>
</reference>
<dbReference type="AlphaFoldDB" id="A0A8H4PUQ0"/>
<name>A0A8H4PUQ0_9HYPO</name>
<proteinExistence type="predicted"/>
<comment type="caution">
    <text evidence="2">The sequence shown here is derived from an EMBL/GenBank/DDBJ whole genome shotgun (WGS) entry which is preliminary data.</text>
</comment>
<protein>
    <submittedName>
        <fullName evidence="2">Uncharacterized protein</fullName>
    </submittedName>
</protein>
<gene>
    <name evidence="2" type="ORF">G6O67_002667</name>
</gene>
<keyword evidence="3" id="KW-1185">Reference proteome</keyword>
<evidence type="ECO:0000313" key="3">
    <source>
        <dbReference type="Proteomes" id="UP000557566"/>
    </source>
</evidence>